<comment type="caution">
    <text evidence="2">The sequence shown here is derived from an EMBL/GenBank/DDBJ whole genome shotgun (WGS) entry which is preliminary data.</text>
</comment>
<dbReference type="AlphaFoldDB" id="A0A8S9R2R5"/>
<evidence type="ECO:0000256" key="1">
    <source>
        <dbReference type="SAM" id="MobiDB-lite"/>
    </source>
</evidence>
<accession>A0A8S9R2R5</accession>
<dbReference type="Proteomes" id="UP000712600">
    <property type="component" value="Unassembled WGS sequence"/>
</dbReference>
<name>A0A8S9R2R5_BRACR</name>
<protein>
    <submittedName>
        <fullName evidence="2">Uncharacterized protein</fullName>
    </submittedName>
</protein>
<feature type="compositionally biased region" description="Polar residues" evidence="1">
    <location>
        <begin position="148"/>
        <end position="164"/>
    </location>
</feature>
<evidence type="ECO:0000313" key="2">
    <source>
        <dbReference type="EMBL" id="KAF3555391.1"/>
    </source>
</evidence>
<feature type="compositionally biased region" description="Acidic residues" evidence="1">
    <location>
        <begin position="120"/>
        <end position="138"/>
    </location>
</feature>
<reference evidence="2" key="1">
    <citation type="submission" date="2019-12" db="EMBL/GenBank/DDBJ databases">
        <title>Genome sequencing and annotation of Brassica cretica.</title>
        <authorList>
            <person name="Studholme D.J."/>
            <person name="Sarris P."/>
        </authorList>
    </citation>
    <scope>NUCLEOTIDE SEQUENCE</scope>
    <source>
        <strain evidence="2">PFS-109/04</strain>
        <tissue evidence="2">Leaf</tissue>
    </source>
</reference>
<dbReference type="EMBL" id="QGKX02000996">
    <property type="protein sequence ID" value="KAF3555391.1"/>
    <property type="molecule type" value="Genomic_DNA"/>
</dbReference>
<proteinExistence type="predicted"/>
<organism evidence="2 3">
    <name type="scientific">Brassica cretica</name>
    <name type="common">Mustard</name>
    <dbReference type="NCBI Taxonomy" id="69181"/>
    <lineage>
        <taxon>Eukaryota</taxon>
        <taxon>Viridiplantae</taxon>
        <taxon>Streptophyta</taxon>
        <taxon>Embryophyta</taxon>
        <taxon>Tracheophyta</taxon>
        <taxon>Spermatophyta</taxon>
        <taxon>Magnoliopsida</taxon>
        <taxon>eudicotyledons</taxon>
        <taxon>Gunneridae</taxon>
        <taxon>Pentapetalae</taxon>
        <taxon>rosids</taxon>
        <taxon>malvids</taxon>
        <taxon>Brassicales</taxon>
        <taxon>Brassicaceae</taxon>
        <taxon>Brassiceae</taxon>
        <taxon>Brassica</taxon>
    </lineage>
</organism>
<evidence type="ECO:0000313" key="3">
    <source>
        <dbReference type="Proteomes" id="UP000712600"/>
    </source>
</evidence>
<gene>
    <name evidence="2" type="ORF">F2Q69_00012976</name>
</gene>
<feature type="compositionally biased region" description="Basic and acidic residues" evidence="1">
    <location>
        <begin position="39"/>
        <end position="49"/>
    </location>
</feature>
<feature type="region of interest" description="Disordered" evidence="1">
    <location>
        <begin position="39"/>
        <end position="164"/>
    </location>
</feature>
<sequence length="164" mass="18403">MEDMDFGRTTIDEEIGISIDGAKATSIDKSTELWNDKSTELSIDKEHQTSIDNTPPEAASEGNFNTRNPEEAKRLIKNIATGRSYEMMDETGESGSRPIDLDDPSTESAIPQEKQKPNIEEEDIKLEEEEGEIEEDAEIDRQGRTSVDRQNTVNIDRPSENNVD</sequence>